<organism evidence="2 3">
    <name type="scientific">Drosophila mauritiana</name>
    <name type="common">Fruit fly</name>
    <dbReference type="NCBI Taxonomy" id="7226"/>
    <lineage>
        <taxon>Eukaryota</taxon>
        <taxon>Metazoa</taxon>
        <taxon>Ecdysozoa</taxon>
        <taxon>Arthropoda</taxon>
        <taxon>Hexapoda</taxon>
        <taxon>Insecta</taxon>
        <taxon>Pterygota</taxon>
        <taxon>Neoptera</taxon>
        <taxon>Endopterygota</taxon>
        <taxon>Diptera</taxon>
        <taxon>Brachycera</taxon>
        <taxon>Muscomorpha</taxon>
        <taxon>Ephydroidea</taxon>
        <taxon>Drosophilidae</taxon>
        <taxon>Drosophila</taxon>
        <taxon>Sophophora</taxon>
    </lineage>
</organism>
<keyword evidence="1" id="KW-0732">Signal</keyword>
<dbReference type="GeneID" id="117142611"/>
<evidence type="ECO:0000313" key="3">
    <source>
        <dbReference type="RefSeq" id="XP_033162584.1"/>
    </source>
</evidence>
<protein>
    <submittedName>
        <fullName evidence="3">Uncharacterized protein LOC117142611 isoform X1</fullName>
    </submittedName>
</protein>
<evidence type="ECO:0000313" key="2">
    <source>
        <dbReference type="Proteomes" id="UP000515162"/>
    </source>
</evidence>
<name>A0A6P8KEJ2_DROMA</name>
<feature type="chain" id="PRO_5028118873" evidence="1">
    <location>
        <begin position="20"/>
        <end position="86"/>
    </location>
</feature>
<accession>A0A6P8KEJ2</accession>
<dbReference type="Proteomes" id="UP000515162">
    <property type="component" value="Chromosome 3R"/>
</dbReference>
<dbReference type="AlphaFoldDB" id="A0A6P8KEJ2"/>
<dbReference type="RefSeq" id="XP_033162584.1">
    <property type="nucleotide sequence ID" value="XM_033306693.1"/>
</dbReference>
<proteinExistence type="predicted"/>
<sequence length="86" mass="9868">MNWATIIVAIILLLPASQQSFIRSESLELKVLSYNPTYDFWFFVPTGRPKVVTQNVQNAYWAARTQGGVCFTDLWFYCATGIQIEE</sequence>
<keyword evidence="2" id="KW-1185">Reference proteome</keyword>
<gene>
    <name evidence="3" type="primary">LOC117142611</name>
</gene>
<evidence type="ECO:0000256" key="1">
    <source>
        <dbReference type="SAM" id="SignalP"/>
    </source>
</evidence>
<reference evidence="3" key="1">
    <citation type="submission" date="2025-08" db="UniProtKB">
        <authorList>
            <consortium name="RefSeq"/>
        </authorList>
    </citation>
    <scope>IDENTIFICATION</scope>
    <source>
        <strain evidence="3">Mau12</strain>
        <tissue evidence="3">Whole Body</tissue>
    </source>
</reference>
<feature type="signal peptide" evidence="1">
    <location>
        <begin position="1"/>
        <end position="19"/>
    </location>
</feature>